<dbReference type="Proteomes" id="UP000275267">
    <property type="component" value="Unassembled WGS sequence"/>
</dbReference>
<keyword evidence="3" id="KW-0663">Pyridoxal phosphate</keyword>
<evidence type="ECO:0000313" key="6">
    <source>
        <dbReference type="EMBL" id="RLM54654.1"/>
    </source>
</evidence>
<dbReference type="Pfam" id="PF00155">
    <property type="entry name" value="Aminotran_1_2"/>
    <property type="match status" value="1"/>
</dbReference>
<dbReference type="Gene3D" id="3.90.1150.10">
    <property type="entry name" value="Aspartate Aminotransferase, domain 1"/>
    <property type="match status" value="2"/>
</dbReference>
<feature type="compositionally biased region" description="Low complexity" evidence="4">
    <location>
        <begin position="88"/>
        <end position="103"/>
    </location>
</feature>
<comment type="caution">
    <text evidence="6">The sequence shown here is derived from an EMBL/GenBank/DDBJ whole genome shotgun (WGS) entry which is preliminary data.</text>
</comment>
<accession>A0A3L6PEI3</accession>
<keyword evidence="6" id="KW-0032">Aminotransferase</keyword>
<feature type="domain" description="Aminotransferase class I/classII large" evidence="5">
    <location>
        <begin position="247"/>
        <end position="575"/>
    </location>
</feature>
<feature type="region of interest" description="Disordered" evidence="4">
    <location>
        <begin position="1"/>
        <end position="32"/>
    </location>
</feature>
<evidence type="ECO:0000256" key="4">
    <source>
        <dbReference type="SAM" id="MobiDB-lite"/>
    </source>
</evidence>
<dbReference type="Gene3D" id="3.40.640.10">
    <property type="entry name" value="Type I PLP-dependent aspartate aminotransferase-like (Major domain)"/>
    <property type="match status" value="1"/>
</dbReference>
<feature type="compositionally biased region" description="Basic and acidic residues" evidence="4">
    <location>
        <begin position="23"/>
        <end position="32"/>
    </location>
</feature>
<feature type="compositionally biased region" description="Pro residues" evidence="4">
    <location>
        <begin position="76"/>
        <end position="87"/>
    </location>
</feature>
<dbReference type="STRING" id="4540.A0A3L6PEI3"/>
<dbReference type="InterPro" id="IPR050478">
    <property type="entry name" value="Ethylene_sulfur-biosynth"/>
</dbReference>
<dbReference type="InterPro" id="IPR004838">
    <property type="entry name" value="NHTrfase_class1_PyrdxlP-BS"/>
</dbReference>
<dbReference type="GO" id="GO:0008483">
    <property type="term" value="F:transaminase activity"/>
    <property type="evidence" value="ECO:0007669"/>
    <property type="project" value="UniProtKB-KW"/>
</dbReference>
<dbReference type="CDD" id="cd00609">
    <property type="entry name" value="AAT_like"/>
    <property type="match status" value="1"/>
</dbReference>
<proteinExistence type="inferred from homology"/>
<dbReference type="PANTHER" id="PTHR43795">
    <property type="entry name" value="BIFUNCTIONAL ASPARTATE AMINOTRANSFERASE AND GLUTAMATE/ASPARTATE-PREPHENATE AMINOTRANSFERASE-RELATED"/>
    <property type="match status" value="1"/>
</dbReference>
<dbReference type="EMBL" id="PQIB02000018">
    <property type="protein sequence ID" value="RLM54654.1"/>
    <property type="molecule type" value="Genomic_DNA"/>
</dbReference>
<dbReference type="InterPro" id="IPR015424">
    <property type="entry name" value="PyrdxlP-dep_Trfase"/>
</dbReference>
<name>A0A3L6PEI3_PANMI</name>
<dbReference type="PRINTS" id="PR00753">
    <property type="entry name" value="ACCSYNTHASE"/>
</dbReference>
<keyword evidence="6" id="KW-0808">Transferase</keyword>
<evidence type="ECO:0000256" key="2">
    <source>
        <dbReference type="ARBA" id="ARBA00007441"/>
    </source>
</evidence>
<comment type="cofactor">
    <cofactor evidence="1">
        <name>pyridoxal 5'-phosphate</name>
        <dbReference type="ChEBI" id="CHEBI:597326"/>
    </cofactor>
</comment>
<gene>
    <name evidence="6" type="ORF">C2845_PM10G01450</name>
</gene>
<protein>
    <submittedName>
        <fullName evidence="6">Aminotransferase ACS12</fullName>
    </submittedName>
</protein>
<dbReference type="GO" id="GO:0006520">
    <property type="term" value="P:amino acid metabolic process"/>
    <property type="evidence" value="ECO:0007669"/>
    <property type="project" value="TreeGrafter"/>
</dbReference>
<dbReference type="InterPro" id="IPR015422">
    <property type="entry name" value="PyrdxlP-dep_Trfase_small"/>
</dbReference>
<dbReference type="GO" id="GO:0030170">
    <property type="term" value="F:pyridoxal phosphate binding"/>
    <property type="evidence" value="ECO:0007669"/>
    <property type="project" value="InterPro"/>
</dbReference>
<organism evidence="6 7">
    <name type="scientific">Panicum miliaceum</name>
    <name type="common">Proso millet</name>
    <name type="synonym">Broomcorn millet</name>
    <dbReference type="NCBI Taxonomy" id="4540"/>
    <lineage>
        <taxon>Eukaryota</taxon>
        <taxon>Viridiplantae</taxon>
        <taxon>Streptophyta</taxon>
        <taxon>Embryophyta</taxon>
        <taxon>Tracheophyta</taxon>
        <taxon>Spermatophyta</taxon>
        <taxon>Magnoliopsida</taxon>
        <taxon>Liliopsida</taxon>
        <taxon>Poales</taxon>
        <taxon>Poaceae</taxon>
        <taxon>PACMAD clade</taxon>
        <taxon>Panicoideae</taxon>
        <taxon>Panicodae</taxon>
        <taxon>Paniceae</taxon>
        <taxon>Panicinae</taxon>
        <taxon>Panicum</taxon>
        <taxon>Panicum sect. Panicum</taxon>
    </lineage>
</organism>
<dbReference type="PROSITE" id="PS00105">
    <property type="entry name" value="AA_TRANSFER_CLASS_1"/>
    <property type="match status" value="1"/>
</dbReference>
<dbReference type="SUPFAM" id="SSF53383">
    <property type="entry name" value="PLP-dependent transferases"/>
    <property type="match status" value="1"/>
</dbReference>
<comment type="similarity">
    <text evidence="2">Belongs to the class-I pyridoxal-phosphate-dependent aminotransferase family.</text>
</comment>
<evidence type="ECO:0000313" key="7">
    <source>
        <dbReference type="Proteomes" id="UP000275267"/>
    </source>
</evidence>
<evidence type="ECO:0000256" key="1">
    <source>
        <dbReference type="ARBA" id="ARBA00001933"/>
    </source>
</evidence>
<dbReference type="InterPro" id="IPR004839">
    <property type="entry name" value="Aminotransferase_I/II_large"/>
</dbReference>
<feature type="region of interest" description="Disordered" evidence="4">
    <location>
        <begin position="76"/>
        <end position="104"/>
    </location>
</feature>
<evidence type="ECO:0000259" key="5">
    <source>
        <dbReference type="Pfam" id="PF00155"/>
    </source>
</evidence>
<dbReference type="InterPro" id="IPR015421">
    <property type="entry name" value="PyrdxlP-dep_Trfase_major"/>
</dbReference>
<dbReference type="PANTHER" id="PTHR43795:SF85">
    <property type="entry name" value="AMINOTRANSFERASE ACS10-RELATED"/>
    <property type="match status" value="1"/>
</dbReference>
<keyword evidence="7" id="KW-1185">Reference proteome</keyword>
<dbReference type="OrthoDB" id="691673at2759"/>
<evidence type="ECO:0000256" key="3">
    <source>
        <dbReference type="ARBA" id="ARBA00022898"/>
    </source>
</evidence>
<sequence length="586" mass="64090">MRDDDDDFGPAAARNKKQQPSPSRDRAVRPRADGGMRIVVPLQGVVQGRGGLVLGSLIPCALFYFLQLYIKRNRPPSPAPAPAPGSPPGSASAAGNANSASSPIHRSLSRGLLTPRAALPALSARGAVVRAGDEDSLYYAGLRRCADDPYHPASNPDGLINLGLAENHLSLDLVGRWMEEHAGAAMLDGIAGVGEDARDLTIRGLATYQPYDGILALKMLVPKVVNISTVLVTCSLPSTALNLCEFEALAGFMRQIMHESVSFDPSQMVITSGATPAMEILSFCIADPGNAFLVPSPYYPGWDRDIKWRTGVELIPVPCRSTDNFNISITALEIAYKQAKKRGVRVRGVLISNPSNPTGGIVPRETLHDLLEFAAEKNIHFISDEIFAGSTYGSDKFVSVAEVVDELEDFDKGRVHIIYGLSKDLSLAGFRVGVIYSYNENIVAAAAKIARFSSVSTPTQRLLVSMLSDQKFISEYLTVNRERLRKMYHLFVDALKQVGIECFKSSGGFYCWADMSRYIRSYSEKGERKLWDRLLEEAKVNVTPGSSCHCIEPGWFRCCFTALSEEDIPVLVERLRRVTDSHKSNS</sequence>
<reference evidence="7" key="1">
    <citation type="journal article" date="2019" name="Nat. Commun.">
        <title>The genome of broomcorn millet.</title>
        <authorList>
            <person name="Zou C."/>
            <person name="Miki D."/>
            <person name="Li D."/>
            <person name="Tang Q."/>
            <person name="Xiao L."/>
            <person name="Rajput S."/>
            <person name="Deng P."/>
            <person name="Jia W."/>
            <person name="Huang R."/>
            <person name="Zhang M."/>
            <person name="Sun Y."/>
            <person name="Hu J."/>
            <person name="Fu X."/>
            <person name="Schnable P.S."/>
            <person name="Li F."/>
            <person name="Zhang H."/>
            <person name="Feng B."/>
            <person name="Zhu X."/>
            <person name="Liu R."/>
            <person name="Schnable J.C."/>
            <person name="Zhu J.-K."/>
            <person name="Zhang H."/>
        </authorList>
    </citation>
    <scope>NUCLEOTIDE SEQUENCE [LARGE SCALE GENOMIC DNA]</scope>
</reference>
<dbReference type="AlphaFoldDB" id="A0A3L6PEI3"/>